<feature type="domain" description="MHD" evidence="7">
    <location>
        <begin position="769"/>
        <end position="1097"/>
    </location>
</feature>
<dbReference type="AlphaFoldDB" id="A0A0K2SWQ2"/>
<feature type="compositionally biased region" description="Polar residues" evidence="5">
    <location>
        <begin position="302"/>
        <end position="315"/>
    </location>
</feature>
<feature type="region of interest" description="Disordered" evidence="5">
    <location>
        <begin position="1104"/>
        <end position="1150"/>
    </location>
</feature>
<dbReference type="PANTHER" id="PTHR10529">
    <property type="entry name" value="AP COMPLEX SUBUNIT MU"/>
    <property type="match status" value="1"/>
</dbReference>
<dbReference type="InterPro" id="IPR012320">
    <property type="entry name" value="SHD_dom"/>
</dbReference>
<feature type="compositionally biased region" description="Pro residues" evidence="5">
    <location>
        <begin position="232"/>
        <end position="241"/>
    </location>
</feature>
<keyword evidence="4" id="KW-0254">Endocytosis</keyword>
<feature type="domain" description="SHD" evidence="6">
    <location>
        <begin position="591"/>
        <end position="765"/>
    </location>
</feature>
<feature type="region of interest" description="Disordered" evidence="5">
    <location>
        <begin position="16"/>
        <end position="67"/>
    </location>
</feature>
<dbReference type="InterPro" id="IPR050431">
    <property type="entry name" value="Adaptor_comp_med_subunit"/>
</dbReference>
<feature type="region of interest" description="Disordered" evidence="5">
    <location>
        <begin position="217"/>
        <end position="249"/>
    </location>
</feature>
<feature type="compositionally biased region" description="Pro residues" evidence="5">
    <location>
        <begin position="27"/>
        <end position="36"/>
    </location>
</feature>
<dbReference type="InterPro" id="IPR028565">
    <property type="entry name" value="MHD"/>
</dbReference>
<dbReference type="FunFam" id="2.60.40.1170:FF:000022">
    <property type="entry name" value="AP-1 complex subunit mu"/>
    <property type="match status" value="1"/>
</dbReference>
<reference evidence="8" key="1">
    <citation type="submission" date="2014-05" db="EMBL/GenBank/DDBJ databases">
        <authorList>
            <person name="Chronopoulou M."/>
        </authorList>
    </citation>
    <scope>NUCLEOTIDE SEQUENCE</scope>
    <source>
        <tissue evidence="8">Whole organism</tissue>
    </source>
</reference>
<dbReference type="EMBL" id="HACA01000427">
    <property type="protein sequence ID" value="CDW17788.1"/>
    <property type="molecule type" value="Transcribed_RNA"/>
</dbReference>
<evidence type="ECO:0000256" key="5">
    <source>
        <dbReference type="SAM" id="MobiDB-lite"/>
    </source>
</evidence>
<evidence type="ECO:0000256" key="4">
    <source>
        <dbReference type="ARBA" id="ARBA00022583"/>
    </source>
</evidence>
<organism evidence="8">
    <name type="scientific">Lepeophtheirus salmonis</name>
    <name type="common">Salmon louse</name>
    <name type="synonym">Caligus salmonis</name>
    <dbReference type="NCBI Taxonomy" id="72036"/>
    <lineage>
        <taxon>Eukaryota</taxon>
        <taxon>Metazoa</taxon>
        <taxon>Ecdysozoa</taxon>
        <taxon>Arthropoda</taxon>
        <taxon>Crustacea</taxon>
        <taxon>Multicrustacea</taxon>
        <taxon>Hexanauplia</taxon>
        <taxon>Copepoda</taxon>
        <taxon>Siphonostomatoida</taxon>
        <taxon>Caligidae</taxon>
        <taxon>Lepeophtheirus</taxon>
    </lineage>
</organism>
<dbReference type="Gene3D" id="2.60.40.1170">
    <property type="entry name" value="Mu homology domain, subdomain B"/>
    <property type="match status" value="1"/>
</dbReference>
<evidence type="ECO:0000259" key="6">
    <source>
        <dbReference type="PROSITE" id="PS51070"/>
    </source>
</evidence>
<proteinExistence type="inferred from homology"/>
<evidence type="ECO:0000256" key="3">
    <source>
        <dbReference type="ARBA" id="ARBA00022490"/>
    </source>
</evidence>
<evidence type="ECO:0000259" key="7">
    <source>
        <dbReference type="PROSITE" id="PS51072"/>
    </source>
</evidence>
<comment type="subcellular location">
    <subcellularLocation>
        <location evidence="1">Cytoplasm</location>
    </subcellularLocation>
</comment>
<name>A0A0K2SWQ2_LEPSM</name>
<accession>A0A0K2SWQ2</accession>
<feature type="compositionally biased region" description="Basic and acidic residues" evidence="5">
    <location>
        <begin position="285"/>
        <end position="301"/>
    </location>
</feature>
<dbReference type="InterPro" id="IPR036168">
    <property type="entry name" value="AP2_Mu_C_sf"/>
</dbReference>
<evidence type="ECO:0000313" key="8">
    <source>
        <dbReference type="EMBL" id="CDW17787.1"/>
    </source>
</evidence>
<dbReference type="SUPFAM" id="SSF49447">
    <property type="entry name" value="Second domain of Mu2 adaptin subunit (ap50) of ap2 adaptor"/>
    <property type="match status" value="1"/>
</dbReference>
<dbReference type="PROSITE" id="PS51070">
    <property type="entry name" value="SHD"/>
    <property type="match status" value="1"/>
</dbReference>
<sequence length="1150" mass="129507">MANPFLFDCPPPAAEANPFLADVAPPSNQPQQPPNPFLAETLQQVPPSSTHSQQAYYNGGSSNMAANPFATDAYSAQPQQQYYGHYGQFPQMHSYGVAQHPPPPDSNLVGAAAFGVVSHEPVHELPQKSPHELMTEIPSEPPQEYIKEIPQKPPQEFVKEIPKELPQQVIKEIAKEPPQEILGEPSQKSSMNVLPEIRKEIPSEISKQISNEIPQDIINEIPQASTELQKEPSPPPPPPPTTKTCSNVFPEVEMPKSIEENGDEIINFEEQKCQIIEKVEEIKIEEKDISIEKNDESDTKSGESSGFSRIFTNESSIDETKSEEQTIPEENVIEVSKEEVTMKDASDIIKEEKGDEENESKHLEDTSVGTSLFGTCTEETEKKLDLTAAAYGDDEEVKDVEILLNQKSAPLLEHQIVQEETTLKMTTGDAIFADLPPMPNLNSTGASIFGVSEEAALDSTGATLFGVHAPREARPELGAMTGWDDAFDQKFNLADVGNVAKPGDPFDPFITSEGAVPSNDPFGVGEVTVNKVEGFGYDDGFSKAKSITAVKNTEENPFLETLEPPEDEPLFDDDTSQPLEPFPRLDYSADGWEMFLRHPPKKKLTSQRFWKKCYVRLAMQGDNPAVVLFESKESKDPFQELPLQSAYSVSDISHQVFDQYSKIFTLKLQYIFYKERAGIRPGQMTKMQKLTGKIGFLAKAVEEADYEGVKEFASDMKKLGVPLEHAPQISELLKLGSYSFEDLKQFTVSIEEKLFGMDIHRDRSLTYKTEEVQLTAVDELYVEQDKNWKILKQLARVRVFFCSFLTGMPDVELGVNDMERMGLEVVGRHDILPVPTEQWIRYEDIEFHSVIDKKAFESEDHIIKFQPPDACYLELMRFRVRPPRSRELPLLARCNFEITGNNVIIKADMLIPYHHTKAWGQVPCDDVSMRIPLPECWIYQFRTEKHHLSLSQIATGSLNLSTRMGSVKSAHRRAGKVKGLERFLGTMETHSQELMETSSGQAKYEHQHKAIVWRVPRLPKHGQGSYTTHEFICKLQLTSFDQMPEQFEKNFYVEFTQPATAVSHTVLRSVSVSGGSGEPPEKFVKYLARHEYKLEIEFSEKEQNTYMQAAQKKPQTESKTPQHNPDAYIGQPEFPDDPAICNKDSDTDSD</sequence>
<comment type="similarity">
    <text evidence="2">Belongs to the Stoned B family.</text>
</comment>
<evidence type="ECO:0000256" key="2">
    <source>
        <dbReference type="ARBA" id="ARBA00005579"/>
    </source>
</evidence>
<evidence type="ECO:0000256" key="1">
    <source>
        <dbReference type="ARBA" id="ARBA00004496"/>
    </source>
</evidence>
<dbReference type="GO" id="GO:0006897">
    <property type="term" value="P:endocytosis"/>
    <property type="evidence" value="ECO:0007669"/>
    <property type="project" value="UniProtKB-KW"/>
</dbReference>
<keyword evidence="3" id="KW-0963">Cytoplasm</keyword>
<protein>
    <submittedName>
        <fullName evidence="8">Uncharacterized protein</fullName>
    </submittedName>
</protein>
<dbReference type="GO" id="GO:0005737">
    <property type="term" value="C:cytoplasm"/>
    <property type="evidence" value="ECO:0007669"/>
    <property type="project" value="UniProtKB-SubCell"/>
</dbReference>
<dbReference type="PROSITE" id="PS51072">
    <property type="entry name" value="MHD"/>
    <property type="match status" value="1"/>
</dbReference>
<feature type="compositionally biased region" description="Polar residues" evidence="5">
    <location>
        <begin position="41"/>
        <end position="65"/>
    </location>
</feature>
<dbReference type="EMBL" id="HACA01000426">
    <property type="protein sequence ID" value="CDW17787.1"/>
    <property type="molecule type" value="Transcribed_RNA"/>
</dbReference>
<dbReference type="OrthoDB" id="10063141at2759"/>
<feature type="region of interest" description="Disordered" evidence="5">
    <location>
        <begin position="285"/>
        <end position="338"/>
    </location>
</feature>
<dbReference type="Pfam" id="PF00928">
    <property type="entry name" value="Adap_comp_sub"/>
    <property type="match status" value="1"/>
</dbReference>